<feature type="signal peptide" evidence="2">
    <location>
        <begin position="1"/>
        <end position="30"/>
    </location>
</feature>
<organism evidence="3 4">
    <name type="scientific">Nocardioides flavescens</name>
    <dbReference type="NCBI Taxonomy" id="2691959"/>
    <lineage>
        <taxon>Bacteria</taxon>
        <taxon>Bacillati</taxon>
        <taxon>Actinomycetota</taxon>
        <taxon>Actinomycetes</taxon>
        <taxon>Propionibacteriales</taxon>
        <taxon>Nocardioidaceae</taxon>
        <taxon>Nocardioides</taxon>
    </lineage>
</organism>
<keyword evidence="4" id="KW-1185">Reference proteome</keyword>
<comment type="caution">
    <text evidence="3">The sequence shown here is derived from an EMBL/GenBank/DDBJ whole genome shotgun (WGS) entry which is preliminary data.</text>
</comment>
<dbReference type="InterPro" id="IPR006311">
    <property type="entry name" value="TAT_signal"/>
</dbReference>
<evidence type="ECO:0000256" key="1">
    <source>
        <dbReference type="SAM" id="MobiDB-lite"/>
    </source>
</evidence>
<dbReference type="RefSeq" id="WP_160878027.1">
    <property type="nucleotide sequence ID" value="NZ_WUEK01000006.1"/>
</dbReference>
<evidence type="ECO:0000313" key="3">
    <source>
        <dbReference type="EMBL" id="MXG90092.1"/>
    </source>
</evidence>
<dbReference type="AlphaFoldDB" id="A0A6L7F174"/>
<protein>
    <submittedName>
        <fullName evidence="3">Uncharacterized protein</fullName>
    </submittedName>
</protein>
<name>A0A6L7F174_9ACTN</name>
<accession>A0A6L7F174</accession>
<feature type="region of interest" description="Disordered" evidence="1">
    <location>
        <begin position="32"/>
        <end position="54"/>
    </location>
</feature>
<reference evidence="3 4" key="1">
    <citation type="submission" date="2019-12" db="EMBL/GenBank/DDBJ databases">
        <authorList>
            <person name="Kun Z."/>
        </authorList>
    </citation>
    <scope>NUCLEOTIDE SEQUENCE [LARGE SCALE GENOMIC DNA]</scope>
    <source>
        <strain evidence="3 4">YIM 123512</strain>
    </source>
</reference>
<sequence length="54" mass="5363">MTPRRRVLHTAGLTASAVVLALSAQVAAQADDAAPPSAYGDATILDPDDGGDTA</sequence>
<evidence type="ECO:0000256" key="2">
    <source>
        <dbReference type="SAM" id="SignalP"/>
    </source>
</evidence>
<feature type="chain" id="PRO_5026921384" evidence="2">
    <location>
        <begin position="31"/>
        <end position="54"/>
    </location>
</feature>
<proteinExistence type="predicted"/>
<gene>
    <name evidence="3" type="ORF">GRQ65_11060</name>
</gene>
<evidence type="ECO:0000313" key="4">
    <source>
        <dbReference type="Proteomes" id="UP000473325"/>
    </source>
</evidence>
<keyword evidence="2" id="KW-0732">Signal</keyword>
<dbReference type="PROSITE" id="PS51318">
    <property type="entry name" value="TAT"/>
    <property type="match status" value="1"/>
</dbReference>
<dbReference type="EMBL" id="WUEK01000006">
    <property type="protein sequence ID" value="MXG90092.1"/>
    <property type="molecule type" value="Genomic_DNA"/>
</dbReference>
<dbReference type="Proteomes" id="UP000473325">
    <property type="component" value="Unassembled WGS sequence"/>
</dbReference>